<name>A0ABX7ZAE6_9RALS</name>
<evidence type="ECO:0000313" key="2">
    <source>
        <dbReference type="Proteomes" id="UP000677898"/>
    </source>
</evidence>
<keyword evidence="2" id="KW-1185">Reference proteome</keyword>
<sequence>MGVDVARYRHLSRAPLREALIDLRFEPAVPLNVIDRFVASIGDLYDKSTDLWTAVFGLSANGQGAAMHSGNTAVGRRLESSRQPYVLQCQVSGFTLSRLSPYADWLDLRKETHRLWESFRKFAGPLVVTRIAVRYINELRLPVPFADFGEYLTCSPQVPESLPQSLSGFLSRVIIPDDRMNCVSVVTQAYEGPPSDGPSGAAITVIFDIDVSRMTRLDGANDAEVWSGLDMLRDQKNRMFFEHLTEKTVEMYE</sequence>
<dbReference type="Proteomes" id="UP000677898">
    <property type="component" value="Chromosome"/>
</dbReference>
<protein>
    <submittedName>
        <fullName evidence="1">TIGR04255 family protein</fullName>
    </submittedName>
</protein>
<proteinExistence type="predicted"/>
<dbReference type="NCBIfam" id="TIGR04255">
    <property type="entry name" value="sporadTIGR04255"/>
    <property type="match status" value="1"/>
</dbReference>
<accession>A0ABX7ZAE6</accession>
<dbReference type="EMBL" id="CP046729">
    <property type="protein sequence ID" value="QUP52421.1"/>
    <property type="molecule type" value="Genomic_DNA"/>
</dbReference>
<evidence type="ECO:0000313" key="1">
    <source>
        <dbReference type="EMBL" id="QUP52421.1"/>
    </source>
</evidence>
<dbReference type="InterPro" id="IPR026349">
    <property type="entry name" value="CHP04255"/>
</dbReference>
<gene>
    <name evidence="1" type="ORF">GO998_00880</name>
</gene>
<reference evidence="1 2" key="1">
    <citation type="journal article" date="2021" name="Phytopathology">
        <title>Complete genome sequence of Ralstonia syzygii subsp. indonesiensis strain LLRS-1, isolated from wilted tobacco in China.</title>
        <authorList>
            <person name="Lu C.H."/>
            <person name="Li J.Y."/>
            <person name="Mi M.G."/>
            <person name="Lin Z.L."/>
            <person name="Jiang N."/>
            <person name="Gai X."/>
            <person name="Ma J.H."/>
            <person name="Lei L.P."/>
            <person name="Xia Z.Y."/>
        </authorList>
    </citation>
    <scope>NUCLEOTIDE SEQUENCE [LARGE SCALE GENOMIC DNA]</scope>
    <source>
        <strain evidence="1 2">LLRS-1</strain>
    </source>
</reference>
<organism evidence="1 2">
    <name type="scientific">Ralstonia syzygii</name>
    <dbReference type="NCBI Taxonomy" id="28097"/>
    <lineage>
        <taxon>Bacteria</taxon>
        <taxon>Pseudomonadati</taxon>
        <taxon>Pseudomonadota</taxon>
        <taxon>Betaproteobacteria</taxon>
        <taxon>Burkholderiales</taxon>
        <taxon>Burkholderiaceae</taxon>
        <taxon>Ralstonia</taxon>
        <taxon>Ralstonia solanacearum species complex</taxon>
    </lineage>
</organism>